<dbReference type="InterPro" id="IPR036890">
    <property type="entry name" value="HATPase_C_sf"/>
</dbReference>
<dbReference type="InterPro" id="IPR038318">
    <property type="entry name" value="KdpD_sf"/>
</dbReference>
<evidence type="ECO:0000259" key="14">
    <source>
        <dbReference type="PROSITE" id="PS50109"/>
    </source>
</evidence>
<dbReference type="InterPro" id="IPR005467">
    <property type="entry name" value="His_kinase_dom"/>
</dbReference>
<evidence type="ECO:0000256" key="11">
    <source>
        <dbReference type="ARBA" id="ARBA00023012"/>
    </source>
</evidence>
<keyword evidence="10 13" id="KW-1133">Transmembrane helix</keyword>
<feature type="transmembrane region" description="Helical" evidence="13">
    <location>
        <begin position="37"/>
        <end position="55"/>
    </location>
</feature>
<feature type="transmembrane region" description="Helical" evidence="13">
    <location>
        <begin position="12"/>
        <end position="31"/>
    </location>
</feature>
<dbReference type="EMBL" id="JANIBK010000005">
    <property type="protein sequence ID" value="MCQ8127205.1"/>
    <property type="molecule type" value="Genomic_DNA"/>
</dbReference>
<keyword evidence="7" id="KW-0547">Nucleotide-binding</keyword>
<dbReference type="RefSeq" id="WP_256613521.1">
    <property type="nucleotide sequence ID" value="NZ_JANIBK010000005.1"/>
</dbReference>
<evidence type="ECO:0000256" key="3">
    <source>
        <dbReference type="ARBA" id="ARBA00012438"/>
    </source>
</evidence>
<dbReference type="Gene3D" id="1.10.287.130">
    <property type="match status" value="1"/>
</dbReference>
<evidence type="ECO:0000256" key="10">
    <source>
        <dbReference type="ARBA" id="ARBA00022989"/>
    </source>
</evidence>
<dbReference type="PROSITE" id="PS50109">
    <property type="entry name" value="HIS_KIN"/>
    <property type="match status" value="1"/>
</dbReference>
<dbReference type="EC" id="2.7.13.3" evidence="3"/>
<keyword evidence="9" id="KW-0067">ATP-binding</keyword>
<evidence type="ECO:0000256" key="12">
    <source>
        <dbReference type="ARBA" id="ARBA00023136"/>
    </source>
</evidence>
<dbReference type="Gene3D" id="3.30.565.10">
    <property type="entry name" value="Histidine kinase-like ATPase, C-terminal domain"/>
    <property type="match status" value="1"/>
</dbReference>
<evidence type="ECO:0000256" key="13">
    <source>
        <dbReference type="SAM" id="Phobius"/>
    </source>
</evidence>
<dbReference type="SMART" id="SM00387">
    <property type="entry name" value="HATPase_c"/>
    <property type="match status" value="1"/>
</dbReference>
<dbReference type="CDD" id="cd00075">
    <property type="entry name" value="HATPase"/>
    <property type="match status" value="1"/>
</dbReference>
<dbReference type="Proteomes" id="UP001524586">
    <property type="component" value="Unassembled WGS sequence"/>
</dbReference>
<comment type="caution">
    <text evidence="15">The sequence shown here is derived from an EMBL/GenBank/DDBJ whole genome shotgun (WGS) entry which is preliminary data.</text>
</comment>
<evidence type="ECO:0000256" key="8">
    <source>
        <dbReference type="ARBA" id="ARBA00022777"/>
    </source>
</evidence>
<comment type="subcellular location">
    <subcellularLocation>
        <location evidence="2">Membrane</location>
        <topology evidence="2">Multi-pass membrane protein</topology>
    </subcellularLocation>
</comment>
<keyword evidence="5" id="KW-0808">Transferase</keyword>
<dbReference type="Pfam" id="PF00512">
    <property type="entry name" value="HisKA"/>
    <property type="match status" value="1"/>
</dbReference>
<dbReference type="InterPro" id="IPR003018">
    <property type="entry name" value="GAF"/>
</dbReference>
<dbReference type="SUPFAM" id="SSF55781">
    <property type="entry name" value="GAF domain-like"/>
    <property type="match status" value="1"/>
</dbReference>
<evidence type="ECO:0000256" key="7">
    <source>
        <dbReference type="ARBA" id="ARBA00022741"/>
    </source>
</evidence>
<evidence type="ECO:0000313" key="16">
    <source>
        <dbReference type="Proteomes" id="UP001524586"/>
    </source>
</evidence>
<feature type="domain" description="Histidine kinase" evidence="14">
    <location>
        <begin position="281"/>
        <end position="496"/>
    </location>
</feature>
<evidence type="ECO:0000313" key="15">
    <source>
        <dbReference type="EMBL" id="MCQ8127205.1"/>
    </source>
</evidence>
<dbReference type="Gene3D" id="3.30.450.40">
    <property type="match status" value="1"/>
</dbReference>
<evidence type="ECO:0000256" key="6">
    <source>
        <dbReference type="ARBA" id="ARBA00022692"/>
    </source>
</evidence>
<dbReference type="Gene3D" id="1.20.120.620">
    <property type="entry name" value="Backbone structure of the membrane domain of e. Coli histidine kinase receptor kdpd"/>
    <property type="match status" value="1"/>
</dbReference>
<comment type="catalytic activity">
    <reaction evidence="1">
        <text>ATP + protein L-histidine = ADP + protein N-phospho-L-histidine.</text>
        <dbReference type="EC" id="2.7.13.3"/>
    </reaction>
</comment>
<keyword evidence="8" id="KW-0418">Kinase</keyword>
<accession>A0ABT1U166</accession>
<keyword evidence="12 13" id="KW-0472">Membrane</keyword>
<dbReference type="PANTHER" id="PTHR45569">
    <property type="entry name" value="SENSOR PROTEIN KDPD"/>
    <property type="match status" value="1"/>
</dbReference>
<dbReference type="SUPFAM" id="SSF55874">
    <property type="entry name" value="ATPase domain of HSP90 chaperone/DNA topoisomerase II/histidine kinase"/>
    <property type="match status" value="1"/>
</dbReference>
<dbReference type="Pfam" id="PF13493">
    <property type="entry name" value="DUF4118"/>
    <property type="match status" value="1"/>
</dbReference>
<feature type="transmembrane region" description="Helical" evidence="13">
    <location>
        <begin position="88"/>
        <end position="108"/>
    </location>
</feature>
<dbReference type="SMART" id="SM00065">
    <property type="entry name" value="GAF"/>
    <property type="match status" value="1"/>
</dbReference>
<dbReference type="SMART" id="SM00388">
    <property type="entry name" value="HisKA"/>
    <property type="match status" value="1"/>
</dbReference>
<dbReference type="PRINTS" id="PR00344">
    <property type="entry name" value="BCTRLSENSOR"/>
</dbReference>
<organism evidence="15 16">
    <name type="scientific">Methylomonas rivi</name>
    <dbReference type="NCBI Taxonomy" id="2952226"/>
    <lineage>
        <taxon>Bacteria</taxon>
        <taxon>Pseudomonadati</taxon>
        <taxon>Pseudomonadota</taxon>
        <taxon>Gammaproteobacteria</taxon>
        <taxon>Methylococcales</taxon>
        <taxon>Methylococcaceae</taxon>
        <taxon>Methylomonas</taxon>
    </lineage>
</organism>
<dbReference type="InterPro" id="IPR003594">
    <property type="entry name" value="HATPase_dom"/>
</dbReference>
<sequence length="506" mass="55970">MQVRSNAYHGWAGYIWAVLITVINTLIGHVLYERLDLSNLVMVFLLGVVFIAMRFGRGPSIVASLLGVGTFDLFFVAPYLSLSPANSQYLITLLAMLVVAIVISNLMINVKSQAMIAAYRERMATALYAMSKELGSCQTEQDIVCTAVRHLSREFNSRTVILFADDAGNLHYPKAPDLPESLRAVDLTLAQWALDNDTLTGQDSHNHMLYFPLHDEDKIMGVLALLPSDAGRINLPEQQQLLETLLRQLAQALSRLRFAEQAKSTQIQIEAERLRNSLLSAISHDLRTPLSTIIGSASALADDKSNLQASDRLDLSRAIVDEAERMALLINNLLDMARLDAGKIDLNKQWYPVEEIIGSVLTRQHKYLQTRSVKVLMPSGIPMLYVDAVMIEQVLINLVENAIRYTPQNSGLEITVDISMQTARISVADHGKGIPEGLEEKLFEKFYQTRNEAAQSGVGLGLAICRAIVEAHGGHISASNRREGGAIFEMVLPLDRTPPVLAQEDE</sequence>
<dbReference type="InterPro" id="IPR004358">
    <property type="entry name" value="Sig_transdc_His_kin-like_C"/>
</dbReference>
<dbReference type="PANTHER" id="PTHR45569:SF1">
    <property type="entry name" value="SENSOR PROTEIN KDPD"/>
    <property type="match status" value="1"/>
</dbReference>
<keyword evidence="6 13" id="KW-0812">Transmembrane</keyword>
<name>A0ABT1U166_9GAMM</name>
<keyword evidence="16" id="KW-1185">Reference proteome</keyword>
<dbReference type="InterPro" id="IPR036097">
    <property type="entry name" value="HisK_dim/P_sf"/>
</dbReference>
<dbReference type="CDD" id="cd00082">
    <property type="entry name" value="HisKA"/>
    <property type="match status" value="1"/>
</dbReference>
<evidence type="ECO:0000256" key="1">
    <source>
        <dbReference type="ARBA" id="ARBA00000085"/>
    </source>
</evidence>
<protein>
    <recommendedName>
        <fullName evidence="3">histidine kinase</fullName>
        <ecNumber evidence="3">2.7.13.3</ecNumber>
    </recommendedName>
</protein>
<dbReference type="InterPro" id="IPR029016">
    <property type="entry name" value="GAF-like_dom_sf"/>
</dbReference>
<dbReference type="Pfam" id="PF13492">
    <property type="entry name" value="GAF_3"/>
    <property type="match status" value="1"/>
</dbReference>
<evidence type="ECO:0000256" key="5">
    <source>
        <dbReference type="ARBA" id="ARBA00022679"/>
    </source>
</evidence>
<dbReference type="SUPFAM" id="SSF47384">
    <property type="entry name" value="Homodimeric domain of signal transducing histidine kinase"/>
    <property type="match status" value="1"/>
</dbReference>
<dbReference type="InterPro" id="IPR003661">
    <property type="entry name" value="HisK_dim/P_dom"/>
</dbReference>
<evidence type="ECO:0000256" key="2">
    <source>
        <dbReference type="ARBA" id="ARBA00004141"/>
    </source>
</evidence>
<dbReference type="Pfam" id="PF02518">
    <property type="entry name" value="HATPase_c"/>
    <property type="match status" value="1"/>
</dbReference>
<keyword evidence="4" id="KW-0597">Phosphoprotein</keyword>
<gene>
    <name evidence="15" type="ORF">NP596_01945</name>
</gene>
<proteinExistence type="predicted"/>
<dbReference type="InterPro" id="IPR052023">
    <property type="entry name" value="Histidine_kinase_KdpD"/>
</dbReference>
<dbReference type="InterPro" id="IPR025201">
    <property type="entry name" value="KdpD_TM"/>
</dbReference>
<feature type="transmembrane region" description="Helical" evidence="13">
    <location>
        <begin position="62"/>
        <end position="82"/>
    </location>
</feature>
<evidence type="ECO:0000256" key="4">
    <source>
        <dbReference type="ARBA" id="ARBA00022553"/>
    </source>
</evidence>
<evidence type="ECO:0000256" key="9">
    <source>
        <dbReference type="ARBA" id="ARBA00022840"/>
    </source>
</evidence>
<keyword evidence="11" id="KW-0902">Two-component regulatory system</keyword>
<reference evidence="15 16" key="1">
    <citation type="submission" date="2022-07" db="EMBL/GenBank/DDBJ databases">
        <title>Methylomonas rivi sp. nov., Methylomonas rosea sp. nov., Methylomonas aureus sp. nov. and Methylomonas subterranea sp. nov., four novel methanotrophs isolated from a freshwater creek and the deep terrestrial subsurface.</title>
        <authorList>
            <person name="Abin C."/>
            <person name="Sankaranarayanan K."/>
            <person name="Garner C."/>
            <person name="Sindelar R."/>
            <person name="Kotary K."/>
            <person name="Garner R."/>
            <person name="Barclay S."/>
            <person name="Lawson P."/>
            <person name="Krumholz L."/>
        </authorList>
    </citation>
    <scope>NUCLEOTIDE SEQUENCE [LARGE SCALE GENOMIC DNA]</scope>
    <source>
        <strain evidence="15 16">WSC-6</strain>
    </source>
</reference>